<keyword evidence="3" id="KW-1185">Reference proteome</keyword>
<evidence type="ECO:0008006" key="4">
    <source>
        <dbReference type="Google" id="ProtNLM"/>
    </source>
</evidence>
<protein>
    <recommendedName>
        <fullName evidence="4">Eukaryotic/viral aspartic protease</fullName>
    </recommendedName>
</protein>
<feature type="compositionally biased region" description="Polar residues" evidence="1">
    <location>
        <begin position="362"/>
        <end position="392"/>
    </location>
</feature>
<feature type="compositionally biased region" description="Polar residues" evidence="1">
    <location>
        <begin position="466"/>
        <end position="477"/>
    </location>
</feature>
<feature type="compositionally biased region" description="Low complexity" evidence="1">
    <location>
        <begin position="451"/>
        <end position="465"/>
    </location>
</feature>
<dbReference type="Proteomes" id="UP000198211">
    <property type="component" value="Unassembled WGS sequence"/>
</dbReference>
<evidence type="ECO:0000313" key="3">
    <source>
        <dbReference type="Proteomes" id="UP000198211"/>
    </source>
</evidence>
<organism evidence="2 3">
    <name type="scientific">Phytophthora megakarya</name>
    <dbReference type="NCBI Taxonomy" id="4795"/>
    <lineage>
        <taxon>Eukaryota</taxon>
        <taxon>Sar</taxon>
        <taxon>Stramenopiles</taxon>
        <taxon>Oomycota</taxon>
        <taxon>Peronosporomycetes</taxon>
        <taxon>Peronosporales</taxon>
        <taxon>Peronosporaceae</taxon>
        <taxon>Phytophthora</taxon>
    </lineage>
</organism>
<proteinExistence type="predicted"/>
<sequence length="588" mass="65748">MGGSNVVEPPAEEETPKPGQAVNVEPLEEKAPPVVKAEPKVQDLTTDYSVPESESKKIVRRTVVRVKSKPTSVPEAAKLRSAAQATSGPVVPESSQVDALPKAYVAHQVHRWEQVLLDECFRHKWPCLDDRDEVWISELHPERRGFGRVQDVAAIQVPVTLLEARQYAAVLQTLFFEAGFQFNNVVPEWFRAHAVNVGLDQIRFVTETIQRLFAVEFIEWKKLTADVCLRAVDQDVDMAPLGVRVRGEVEQKAFVWNETRRRHANAIFSEWFQSEGDKQVKLHVLIQAFESFIVWIRGCSVRATPAIKGDARECPAYVPVKNLIEVALSQLRSTLPEVKDESSVESVKAGRRAPSVPKIQMISETDQSGFRQSNSRDSGSTKSGPGKNGSNRPESKKPSGRKAKEDPGSPPSDPETARTLGDNSDSSSSGSEDSLANDDSSDSSSDDGDNNDSSSSGSEDSLANDDSSGTAASKTNKDSTTVWNFRPYINYNAVEKFNDTAPKEDRSNWWERFTDMSAQGSWPDKMKIRQFRSRMAAPIRDWYAQLPKSTRHNWKLLPTKFKKLYCRTTGSYAKRYFTMKMRLSETAL</sequence>
<feature type="compositionally biased region" description="Low complexity" evidence="1">
    <location>
        <begin position="422"/>
        <end position="434"/>
    </location>
</feature>
<dbReference type="AlphaFoldDB" id="A0A225VER6"/>
<accession>A0A225VER6</accession>
<dbReference type="EMBL" id="NBNE01005276">
    <property type="protein sequence ID" value="OWZ03873.1"/>
    <property type="molecule type" value="Genomic_DNA"/>
</dbReference>
<feature type="region of interest" description="Disordered" evidence="1">
    <location>
        <begin position="335"/>
        <end position="477"/>
    </location>
</feature>
<name>A0A225VER6_9STRA</name>
<evidence type="ECO:0000256" key="1">
    <source>
        <dbReference type="SAM" id="MobiDB-lite"/>
    </source>
</evidence>
<feature type="compositionally biased region" description="Basic and acidic residues" evidence="1">
    <location>
        <begin position="27"/>
        <end position="41"/>
    </location>
</feature>
<comment type="caution">
    <text evidence="2">The sequence shown here is derived from an EMBL/GenBank/DDBJ whole genome shotgun (WGS) entry which is preliminary data.</text>
</comment>
<feature type="compositionally biased region" description="Basic and acidic residues" evidence="1">
    <location>
        <begin position="393"/>
        <end position="407"/>
    </location>
</feature>
<feature type="compositionally biased region" description="Acidic residues" evidence="1">
    <location>
        <begin position="435"/>
        <end position="450"/>
    </location>
</feature>
<gene>
    <name evidence="2" type="ORF">PHMEG_00024322</name>
</gene>
<reference evidence="3" key="1">
    <citation type="submission" date="2017-03" db="EMBL/GenBank/DDBJ databases">
        <title>Phytopthora megakarya and P. palmivora, two closely related causual agents of cacao black pod achieved similar genome size and gene model numbers by different mechanisms.</title>
        <authorList>
            <person name="Ali S."/>
            <person name="Shao J."/>
            <person name="Larry D.J."/>
            <person name="Kronmiller B."/>
            <person name="Shen D."/>
            <person name="Strem M.D."/>
            <person name="Melnick R.L."/>
            <person name="Guiltinan M.J."/>
            <person name="Tyler B.M."/>
            <person name="Meinhardt L.W."/>
            <person name="Bailey B.A."/>
        </authorList>
    </citation>
    <scope>NUCLEOTIDE SEQUENCE [LARGE SCALE GENOMIC DNA]</scope>
    <source>
        <strain evidence="3">zdho120</strain>
    </source>
</reference>
<feature type="region of interest" description="Disordered" evidence="1">
    <location>
        <begin position="1"/>
        <end position="52"/>
    </location>
</feature>
<feature type="non-terminal residue" evidence="2">
    <location>
        <position position="1"/>
    </location>
</feature>
<evidence type="ECO:0000313" key="2">
    <source>
        <dbReference type="EMBL" id="OWZ03873.1"/>
    </source>
</evidence>